<dbReference type="Gene3D" id="1.10.1280.10">
    <property type="entry name" value="Di-copper center containing domain from catechol oxidase"/>
    <property type="match status" value="1"/>
</dbReference>
<feature type="domain" description="Tyrosinase copper-binding" evidence="5">
    <location>
        <begin position="162"/>
        <end position="179"/>
    </location>
</feature>
<dbReference type="Proteomes" id="UP000242188">
    <property type="component" value="Unassembled WGS sequence"/>
</dbReference>
<dbReference type="AlphaFoldDB" id="A0A210PLP8"/>
<name>A0A210PLP8_MIZYE</name>
<evidence type="ECO:0000256" key="3">
    <source>
        <dbReference type="SAM" id="MobiDB-lite"/>
    </source>
</evidence>
<dbReference type="EMBL" id="NEDP02005590">
    <property type="protein sequence ID" value="OWF37387.1"/>
    <property type="molecule type" value="Genomic_DNA"/>
</dbReference>
<dbReference type="OrthoDB" id="6132182at2759"/>
<feature type="signal peptide" evidence="4">
    <location>
        <begin position="1"/>
        <end position="21"/>
    </location>
</feature>
<feature type="region of interest" description="Disordered" evidence="3">
    <location>
        <begin position="412"/>
        <end position="469"/>
    </location>
</feature>
<evidence type="ECO:0000313" key="8">
    <source>
        <dbReference type="Proteomes" id="UP000242188"/>
    </source>
</evidence>
<dbReference type="InterPro" id="IPR002227">
    <property type="entry name" value="Tyrosinase_Cu-bd"/>
</dbReference>
<evidence type="ECO:0000259" key="6">
    <source>
        <dbReference type="PROSITE" id="PS00498"/>
    </source>
</evidence>
<accession>A0A210PLP8</accession>
<dbReference type="STRING" id="6573.A0A210PLP8"/>
<dbReference type="PROSITE" id="PS00497">
    <property type="entry name" value="TYROSINASE_1"/>
    <property type="match status" value="1"/>
</dbReference>
<reference evidence="7 8" key="1">
    <citation type="journal article" date="2017" name="Nat. Ecol. Evol.">
        <title>Scallop genome provides insights into evolution of bilaterian karyotype and development.</title>
        <authorList>
            <person name="Wang S."/>
            <person name="Zhang J."/>
            <person name="Jiao W."/>
            <person name="Li J."/>
            <person name="Xun X."/>
            <person name="Sun Y."/>
            <person name="Guo X."/>
            <person name="Huan P."/>
            <person name="Dong B."/>
            <person name="Zhang L."/>
            <person name="Hu X."/>
            <person name="Sun X."/>
            <person name="Wang J."/>
            <person name="Zhao C."/>
            <person name="Wang Y."/>
            <person name="Wang D."/>
            <person name="Huang X."/>
            <person name="Wang R."/>
            <person name="Lv J."/>
            <person name="Li Y."/>
            <person name="Zhang Z."/>
            <person name="Liu B."/>
            <person name="Lu W."/>
            <person name="Hui Y."/>
            <person name="Liang J."/>
            <person name="Zhou Z."/>
            <person name="Hou R."/>
            <person name="Li X."/>
            <person name="Liu Y."/>
            <person name="Li H."/>
            <person name="Ning X."/>
            <person name="Lin Y."/>
            <person name="Zhao L."/>
            <person name="Xing Q."/>
            <person name="Dou J."/>
            <person name="Li Y."/>
            <person name="Mao J."/>
            <person name="Guo H."/>
            <person name="Dou H."/>
            <person name="Li T."/>
            <person name="Mu C."/>
            <person name="Jiang W."/>
            <person name="Fu Q."/>
            <person name="Fu X."/>
            <person name="Miao Y."/>
            <person name="Liu J."/>
            <person name="Yu Q."/>
            <person name="Li R."/>
            <person name="Liao H."/>
            <person name="Li X."/>
            <person name="Kong Y."/>
            <person name="Jiang Z."/>
            <person name="Chourrout D."/>
            <person name="Li R."/>
            <person name="Bao Z."/>
        </authorList>
    </citation>
    <scope>NUCLEOTIDE SEQUENCE [LARGE SCALE GENOMIC DNA]</scope>
    <source>
        <strain evidence="7 8">PY_sf001</strain>
    </source>
</reference>
<dbReference type="PANTHER" id="PTHR11474:SF126">
    <property type="entry name" value="TYROSINASE-LIKE PROTEIN TYR-1-RELATED"/>
    <property type="match status" value="1"/>
</dbReference>
<dbReference type="PANTHER" id="PTHR11474">
    <property type="entry name" value="TYROSINASE FAMILY MEMBER"/>
    <property type="match status" value="1"/>
</dbReference>
<feature type="compositionally biased region" description="Pro residues" evidence="3">
    <location>
        <begin position="456"/>
        <end position="469"/>
    </location>
</feature>
<evidence type="ECO:0000256" key="2">
    <source>
        <dbReference type="ARBA" id="ARBA00023008"/>
    </source>
</evidence>
<dbReference type="PRINTS" id="PR00092">
    <property type="entry name" value="TYROSINASE"/>
</dbReference>
<dbReference type="SUPFAM" id="SSF48056">
    <property type="entry name" value="Di-copper centre-containing domain"/>
    <property type="match status" value="1"/>
</dbReference>
<dbReference type="GO" id="GO:0016491">
    <property type="term" value="F:oxidoreductase activity"/>
    <property type="evidence" value="ECO:0007669"/>
    <property type="project" value="InterPro"/>
</dbReference>
<feature type="compositionally biased region" description="Basic residues" evidence="3">
    <location>
        <begin position="863"/>
        <end position="874"/>
    </location>
</feature>
<feature type="chain" id="PRO_5013007447" evidence="4">
    <location>
        <begin position="22"/>
        <end position="874"/>
    </location>
</feature>
<feature type="domain" description="Tyrosinase copper-binding" evidence="6">
    <location>
        <begin position="301"/>
        <end position="312"/>
    </location>
</feature>
<organism evidence="7 8">
    <name type="scientific">Mizuhopecten yessoensis</name>
    <name type="common">Japanese scallop</name>
    <name type="synonym">Patinopecten yessoensis</name>
    <dbReference type="NCBI Taxonomy" id="6573"/>
    <lineage>
        <taxon>Eukaryota</taxon>
        <taxon>Metazoa</taxon>
        <taxon>Spiralia</taxon>
        <taxon>Lophotrochozoa</taxon>
        <taxon>Mollusca</taxon>
        <taxon>Bivalvia</taxon>
        <taxon>Autobranchia</taxon>
        <taxon>Pteriomorphia</taxon>
        <taxon>Pectinida</taxon>
        <taxon>Pectinoidea</taxon>
        <taxon>Pectinidae</taxon>
        <taxon>Mizuhopecten</taxon>
    </lineage>
</organism>
<dbReference type="InterPro" id="IPR050316">
    <property type="entry name" value="Tyrosinase/Hemocyanin"/>
</dbReference>
<keyword evidence="2" id="KW-0186">Copper</keyword>
<keyword evidence="1" id="KW-0479">Metal-binding</keyword>
<dbReference type="PROSITE" id="PS00498">
    <property type="entry name" value="TYROSINASE_2"/>
    <property type="match status" value="1"/>
</dbReference>
<keyword evidence="8" id="KW-1185">Reference proteome</keyword>
<dbReference type="InterPro" id="IPR008922">
    <property type="entry name" value="Di-copper_centre_dom_sf"/>
</dbReference>
<gene>
    <name evidence="7" type="ORF">KP79_PYT13992</name>
</gene>
<keyword evidence="4" id="KW-0732">Signal</keyword>
<evidence type="ECO:0000313" key="7">
    <source>
        <dbReference type="EMBL" id="OWF37387.1"/>
    </source>
</evidence>
<dbReference type="Pfam" id="PF00264">
    <property type="entry name" value="Tyrosinase"/>
    <property type="match status" value="1"/>
</dbReference>
<comment type="caution">
    <text evidence="7">The sequence shown here is derived from an EMBL/GenBank/DDBJ whole genome shotgun (WGS) entry which is preliminary data.</text>
</comment>
<sequence>MLYLRLFLLITLMGCLPSVIGQNFRHLRLEPWFAQCLRKFYKKFNNVENSVGLSIKNFCTFSSDWNKMRTTKLSKKYLDQHPQARTYIDSIKYKVQNETHKHRGKRQADEIRVRKEYRMLTDEERNRFHRAVYKMKNTMEGEVTRYEAFAAYHSGDTQFTAHGGCNFPGWHRIYLLMFEEALNIEEPGLGGIPYWDSTIDNELGPLARVSIMWSGAFAGNGNGTVTSGSFAGPTSENDLTRNVGGTGQLLSEEDVRNITSRTRFGEICGNAEPQYDIEFKHGPVHIFVDGQMGVIRTAALDPVFFLHHAFVDYIWEMFRENQENNNVDVEADYPTEFGDIFHAPDVRLDLEPSLYVADTLQKRFSAGYRYAPRPTCDVVRWHCNSKWLRCINHPTLGPRCVPILIGEDPTDITTTTSTSSTTSTTTTTTSTTTTTTPSTTTTTTPSTTTTARPDCPTYPPPTPHPPYNPPKRGYGVDDGLVILPTQNTFGVDGDYDTRHWMYLPVRITVRRPNDYKAYRSYPVKKGKVQRENDVYAPRSEQNKVYNYIKPGQPKRYDNCQTSKSGAGVVYVQTDGINYEGKYIEYAVVDNRLAISVALAYVAVRNPGRGIAEVLFTAYDNCGRVCHPSCLNMRTRQYERCTGAMRITNPNYMYSNESSYGESVEKVWEFGEECPQFKTDNIHVSFFCDYSQRWPWPDALKQEDIRMNVPGHMRKPSAPRPVSIHQPTLKVCKPKVSSFMSCPIRREQCNAPCVTGEKFACTNKCHLFSECQSNSIYVVRCPRSQNFNPETKKCERQYRCTVLPQKRTTESPRNRFLELARLRQLRYRQQQQRNGNTPTEPDHNHGPVTDPQPGQNRGTPRDWRNRRRNWRQRSG</sequence>
<feature type="compositionally biased region" description="Low complexity" evidence="3">
    <location>
        <begin position="413"/>
        <end position="450"/>
    </location>
</feature>
<proteinExistence type="predicted"/>
<feature type="region of interest" description="Disordered" evidence="3">
    <location>
        <begin position="828"/>
        <end position="874"/>
    </location>
</feature>
<evidence type="ECO:0000256" key="4">
    <source>
        <dbReference type="SAM" id="SignalP"/>
    </source>
</evidence>
<protein>
    <submittedName>
        <fullName evidence="7">Tyrosinase-like protein tyr-3</fullName>
    </submittedName>
</protein>
<dbReference type="GO" id="GO:0046872">
    <property type="term" value="F:metal ion binding"/>
    <property type="evidence" value="ECO:0007669"/>
    <property type="project" value="UniProtKB-KW"/>
</dbReference>
<evidence type="ECO:0000256" key="1">
    <source>
        <dbReference type="ARBA" id="ARBA00022723"/>
    </source>
</evidence>
<evidence type="ECO:0000259" key="5">
    <source>
        <dbReference type="PROSITE" id="PS00497"/>
    </source>
</evidence>